<evidence type="ECO:0000256" key="2">
    <source>
        <dbReference type="ARBA" id="ARBA00022448"/>
    </source>
</evidence>
<accession>A0ABS9TCW8</accession>
<keyword evidence="5 7" id="KW-1133">Transmembrane helix</keyword>
<dbReference type="SUPFAM" id="SSF161098">
    <property type="entry name" value="MetI-like"/>
    <property type="match status" value="1"/>
</dbReference>
<gene>
    <name evidence="9" type="ORF">MMF94_11790</name>
</gene>
<feature type="transmembrane region" description="Helical" evidence="7">
    <location>
        <begin position="194"/>
        <end position="215"/>
    </location>
</feature>
<comment type="subcellular location">
    <subcellularLocation>
        <location evidence="1 7">Cell membrane</location>
        <topology evidence="1 7">Multi-pass membrane protein</topology>
    </subcellularLocation>
</comment>
<evidence type="ECO:0000256" key="4">
    <source>
        <dbReference type="ARBA" id="ARBA00022692"/>
    </source>
</evidence>
<dbReference type="InterPro" id="IPR000515">
    <property type="entry name" value="MetI-like"/>
</dbReference>
<evidence type="ECO:0000313" key="10">
    <source>
        <dbReference type="Proteomes" id="UP001299970"/>
    </source>
</evidence>
<feature type="transmembrane region" description="Helical" evidence="7">
    <location>
        <begin position="37"/>
        <end position="60"/>
    </location>
</feature>
<keyword evidence="2 7" id="KW-0813">Transport</keyword>
<feature type="transmembrane region" description="Helical" evidence="7">
    <location>
        <begin position="126"/>
        <end position="148"/>
    </location>
</feature>
<keyword evidence="4 7" id="KW-0812">Transmembrane</keyword>
<protein>
    <submittedName>
        <fullName evidence="9">ABC transporter permease</fullName>
    </submittedName>
</protein>
<dbReference type="EMBL" id="JAKXMK010000009">
    <property type="protein sequence ID" value="MCH6166368.1"/>
    <property type="molecule type" value="Genomic_DNA"/>
</dbReference>
<proteinExistence type="inferred from homology"/>
<evidence type="ECO:0000256" key="6">
    <source>
        <dbReference type="ARBA" id="ARBA00023136"/>
    </source>
</evidence>
<dbReference type="Gene3D" id="1.10.3720.10">
    <property type="entry name" value="MetI-like"/>
    <property type="match status" value="1"/>
</dbReference>
<comment type="similarity">
    <text evidence="7">Belongs to the binding-protein-dependent transport system permease family.</text>
</comment>
<dbReference type="RefSeq" id="WP_241036400.1">
    <property type="nucleotide sequence ID" value="NZ_BAAAJF010000002.1"/>
</dbReference>
<evidence type="ECO:0000256" key="7">
    <source>
        <dbReference type="RuleBase" id="RU363032"/>
    </source>
</evidence>
<evidence type="ECO:0000313" key="9">
    <source>
        <dbReference type="EMBL" id="MCH6166368.1"/>
    </source>
</evidence>
<comment type="caution">
    <text evidence="9">The sequence shown here is derived from an EMBL/GenBank/DDBJ whole genome shotgun (WGS) entry which is preliminary data.</text>
</comment>
<reference evidence="9 10" key="1">
    <citation type="submission" date="2022-03" db="EMBL/GenBank/DDBJ databases">
        <title>Pseudonocardia alaer sp. nov., a novel actinomycete isolated from reed forest soil.</title>
        <authorList>
            <person name="Wang L."/>
        </authorList>
    </citation>
    <scope>NUCLEOTIDE SEQUENCE [LARGE SCALE GENOMIC DNA]</scope>
    <source>
        <strain evidence="9 10">Y-16303</strain>
    </source>
</reference>
<feature type="transmembrane region" description="Helical" evidence="7">
    <location>
        <begin position="154"/>
        <end position="173"/>
    </location>
</feature>
<dbReference type="InterPro" id="IPR035906">
    <property type="entry name" value="MetI-like_sf"/>
</dbReference>
<feature type="domain" description="ABC transmembrane type-1" evidence="8">
    <location>
        <begin position="88"/>
        <end position="268"/>
    </location>
</feature>
<feature type="transmembrane region" description="Helical" evidence="7">
    <location>
        <begin position="95"/>
        <end position="114"/>
    </location>
</feature>
<dbReference type="PROSITE" id="PS50928">
    <property type="entry name" value="ABC_TM1"/>
    <property type="match status" value="1"/>
</dbReference>
<name>A0ABS9TCW8_9PSEU</name>
<dbReference type="CDD" id="cd06261">
    <property type="entry name" value="TM_PBP2"/>
    <property type="match status" value="1"/>
</dbReference>
<evidence type="ECO:0000256" key="5">
    <source>
        <dbReference type="ARBA" id="ARBA00022989"/>
    </source>
</evidence>
<feature type="transmembrane region" description="Helical" evidence="7">
    <location>
        <begin position="250"/>
        <end position="268"/>
    </location>
</feature>
<dbReference type="Pfam" id="PF00528">
    <property type="entry name" value="BPD_transp_1"/>
    <property type="match status" value="1"/>
</dbReference>
<evidence type="ECO:0000256" key="1">
    <source>
        <dbReference type="ARBA" id="ARBA00004651"/>
    </source>
</evidence>
<sequence length="285" mass="31075">MSIEVAPTERAADRGREVLAEAAEAEHRRRHRERVHLWLGTTGLGIAILLFWQFGIQYLVNPRYVSDPVSITARIGELLADGEIIEHLTVTLTEAALGFLIGAALGLLSAFALAQTRRGYEVFEPFLIGFYSIPKIALAPLFILWFGLGYTPKIIMAALLVYFIVFVNSVTGIREVSPGLLQVCRVFGASRRDLLLKIVLPSAAPAVVASIRITFTRAIEGAVLSEFVASTQGLGYLVARASRAFDIETVFAGILIIAAVVMAANGLLRLCESRLMPWQTGRVHG</sequence>
<evidence type="ECO:0000259" key="8">
    <source>
        <dbReference type="PROSITE" id="PS50928"/>
    </source>
</evidence>
<dbReference type="PANTHER" id="PTHR30151:SF20">
    <property type="entry name" value="ABC TRANSPORTER PERMEASE PROTEIN HI_0355-RELATED"/>
    <property type="match status" value="1"/>
</dbReference>
<keyword evidence="6 7" id="KW-0472">Membrane</keyword>
<keyword evidence="3" id="KW-1003">Cell membrane</keyword>
<dbReference type="PANTHER" id="PTHR30151">
    <property type="entry name" value="ALKANE SULFONATE ABC TRANSPORTER-RELATED, MEMBRANE SUBUNIT"/>
    <property type="match status" value="1"/>
</dbReference>
<dbReference type="Proteomes" id="UP001299970">
    <property type="component" value="Unassembled WGS sequence"/>
</dbReference>
<keyword evidence="10" id="KW-1185">Reference proteome</keyword>
<organism evidence="9 10">
    <name type="scientific">Pseudonocardia alaniniphila</name>
    <dbReference type="NCBI Taxonomy" id="75291"/>
    <lineage>
        <taxon>Bacteria</taxon>
        <taxon>Bacillati</taxon>
        <taxon>Actinomycetota</taxon>
        <taxon>Actinomycetes</taxon>
        <taxon>Pseudonocardiales</taxon>
        <taxon>Pseudonocardiaceae</taxon>
        <taxon>Pseudonocardia</taxon>
    </lineage>
</organism>
<evidence type="ECO:0000256" key="3">
    <source>
        <dbReference type="ARBA" id="ARBA00022475"/>
    </source>
</evidence>